<keyword evidence="2" id="KW-1185">Reference proteome</keyword>
<sequence length="262" mass="29206">MPIQLTPIIHKSLVHGYTWEVIDEQLLAEHIARVALGQARHVAKILLNIGAALPVPIDDAWAAAVKMLTVPPGTDPWHRDGWMFQVMSWLSAYKAGPDSLINTPQMIFAQKGFDGIQLDFDAMGNISAVVIFEDKATDNPRATIRDDVWPEFEEYESGGDANVLVAEVTGLLEKRQGIDVDDVVRRVIWKDARHFRVSITVGDTHTTDSGRGRLFKDYDTKVPGDVKRRRGETFYVNDLRAWMDSIAGKVLSHIAALKAAHV</sequence>
<gene>
    <name evidence="1" type="ORF">WKW80_28240</name>
</gene>
<evidence type="ECO:0000313" key="2">
    <source>
        <dbReference type="Proteomes" id="UP001363010"/>
    </source>
</evidence>
<accession>A0ABU8W926</accession>
<protein>
    <submittedName>
        <fullName evidence="1">Uncharacterized protein</fullName>
    </submittedName>
</protein>
<comment type="caution">
    <text evidence="1">The sequence shown here is derived from an EMBL/GenBank/DDBJ whole genome shotgun (WGS) entry which is preliminary data.</text>
</comment>
<dbReference type="EMBL" id="JBBKZV010000026">
    <property type="protein sequence ID" value="MEJ8825877.1"/>
    <property type="molecule type" value="Genomic_DNA"/>
</dbReference>
<dbReference type="RefSeq" id="WP_340366906.1">
    <property type="nucleotide sequence ID" value="NZ_JBBKZV010000026.1"/>
</dbReference>
<name>A0ABU8W926_9BURK</name>
<reference evidence="1 2" key="1">
    <citation type="submission" date="2024-03" db="EMBL/GenBank/DDBJ databases">
        <title>Novel species of the genus Variovorax.</title>
        <authorList>
            <person name="Liu Q."/>
            <person name="Xin Y.-H."/>
        </authorList>
    </citation>
    <scope>NUCLEOTIDE SEQUENCE [LARGE SCALE GENOMIC DNA]</scope>
    <source>
        <strain evidence="1 2">KACC 18501</strain>
    </source>
</reference>
<evidence type="ECO:0000313" key="1">
    <source>
        <dbReference type="EMBL" id="MEJ8825877.1"/>
    </source>
</evidence>
<organism evidence="1 2">
    <name type="scientific">Variovorax humicola</name>
    <dbReference type="NCBI Taxonomy" id="1769758"/>
    <lineage>
        <taxon>Bacteria</taxon>
        <taxon>Pseudomonadati</taxon>
        <taxon>Pseudomonadota</taxon>
        <taxon>Betaproteobacteria</taxon>
        <taxon>Burkholderiales</taxon>
        <taxon>Comamonadaceae</taxon>
        <taxon>Variovorax</taxon>
    </lineage>
</organism>
<proteinExistence type="predicted"/>
<dbReference type="Proteomes" id="UP001363010">
    <property type="component" value="Unassembled WGS sequence"/>
</dbReference>